<feature type="chain" id="PRO_5016340810" evidence="5">
    <location>
        <begin position="23"/>
        <end position="318"/>
    </location>
</feature>
<accession>A0A318UHH3</accession>
<organism evidence="7 8">
    <name type="scientific">Pedobacter nutrimenti</name>
    <dbReference type="NCBI Taxonomy" id="1241337"/>
    <lineage>
        <taxon>Bacteria</taxon>
        <taxon>Pseudomonadati</taxon>
        <taxon>Bacteroidota</taxon>
        <taxon>Sphingobacteriia</taxon>
        <taxon>Sphingobacteriales</taxon>
        <taxon>Sphingobacteriaceae</taxon>
        <taxon>Pedobacter</taxon>
    </lineage>
</organism>
<feature type="active site" description="Nucleophile" evidence="4">
    <location>
        <position position="244"/>
    </location>
</feature>
<sequence>MNKYLIAIVAFALLLSCSKTNGSSVKPEPNENPVNPVFWGIFDDTPGLPSSFYTNLGKLPSTVMMFMDFGDFPMDFCRNTAQLGSMPYVTWEPRIDITKILSGQYDSYLEKFGGDMAKFGKPLLLRFGHEFNGDWYPWSIYDDKLVPASTYVKVYKYVHDKVIAAGGTKAIWVWCPNAGNGGRNPQDVLSYYPGDNYVNWIGMDGYNWGTSAPGFNWRSFSGVFNALYQQLTTNYPGKPIMIGEMGCSSTGGDKVAWINDMFTRLPIDFPKIRSFTWFNIDKETDWRFNVSPQSTDAFKAGIAKPFVQYDPALGNLGR</sequence>
<evidence type="ECO:0000313" key="7">
    <source>
        <dbReference type="EMBL" id="PYF74777.1"/>
    </source>
</evidence>
<dbReference type="Proteomes" id="UP000248198">
    <property type="component" value="Unassembled WGS sequence"/>
</dbReference>
<evidence type="ECO:0000256" key="2">
    <source>
        <dbReference type="ARBA" id="ARBA00022801"/>
    </source>
</evidence>
<keyword evidence="5" id="KW-0732">Signal</keyword>
<gene>
    <name evidence="7" type="ORF">B0O44_103223</name>
</gene>
<dbReference type="GO" id="GO:0006080">
    <property type="term" value="P:substituted mannan metabolic process"/>
    <property type="evidence" value="ECO:0007669"/>
    <property type="project" value="InterPro"/>
</dbReference>
<dbReference type="OrthoDB" id="9802773at2"/>
<evidence type="ECO:0000259" key="6">
    <source>
        <dbReference type="PROSITE" id="PS51764"/>
    </source>
</evidence>
<dbReference type="PROSITE" id="PS51764">
    <property type="entry name" value="GH26"/>
    <property type="match status" value="1"/>
</dbReference>
<dbReference type="InterPro" id="IPR000805">
    <property type="entry name" value="Glyco_hydro_26"/>
</dbReference>
<proteinExistence type="inferred from homology"/>
<dbReference type="Pfam" id="PF02156">
    <property type="entry name" value="Glyco_hydro_26"/>
    <property type="match status" value="1"/>
</dbReference>
<dbReference type="PANTHER" id="PTHR40079">
    <property type="entry name" value="MANNAN ENDO-1,4-BETA-MANNOSIDASE E-RELATED"/>
    <property type="match status" value="1"/>
</dbReference>
<keyword evidence="3 4" id="KW-0326">Glycosidase</keyword>
<evidence type="ECO:0000256" key="4">
    <source>
        <dbReference type="PROSITE-ProRule" id="PRU01100"/>
    </source>
</evidence>
<dbReference type="InterPro" id="IPR017853">
    <property type="entry name" value="GH"/>
</dbReference>
<evidence type="ECO:0000256" key="1">
    <source>
        <dbReference type="ARBA" id="ARBA00007754"/>
    </source>
</evidence>
<dbReference type="GO" id="GO:0016985">
    <property type="term" value="F:mannan endo-1,4-beta-mannosidase activity"/>
    <property type="evidence" value="ECO:0007669"/>
    <property type="project" value="InterPro"/>
</dbReference>
<feature type="active site" description="Proton donor" evidence="4">
    <location>
        <position position="130"/>
    </location>
</feature>
<dbReference type="PROSITE" id="PS51257">
    <property type="entry name" value="PROKAR_LIPOPROTEIN"/>
    <property type="match status" value="1"/>
</dbReference>
<dbReference type="PANTHER" id="PTHR40079:SF4">
    <property type="entry name" value="GH26 DOMAIN-CONTAINING PROTEIN-RELATED"/>
    <property type="match status" value="1"/>
</dbReference>
<dbReference type="RefSeq" id="WP_110829552.1">
    <property type="nucleotide sequence ID" value="NZ_QKLU01000003.1"/>
</dbReference>
<dbReference type="InterPro" id="IPR022790">
    <property type="entry name" value="GH26_dom"/>
</dbReference>
<name>A0A318UHH3_9SPHI</name>
<dbReference type="Gene3D" id="3.20.20.80">
    <property type="entry name" value="Glycosidases"/>
    <property type="match status" value="1"/>
</dbReference>
<keyword evidence="2 4" id="KW-0378">Hydrolase</keyword>
<dbReference type="SUPFAM" id="SSF51445">
    <property type="entry name" value="(Trans)glycosidases"/>
    <property type="match status" value="1"/>
</dbReference>
<comment type="similarity">
    <text evidence="1 4">Belongs to the glycosyl hydrolase 26 family.</text>
</comment>
<evidence type="ECO:0000313" key="8">
    <source>
        <dbReference type="Proteomes" id="UP000248198"/>
    </source>
</evidence>
<evidence type="ECO:0000256" key="5">
    <source>
        <dbReference type="SAM" id="SignalP"/>
    </source>
</evidence>
<dbReference type="EMBL" id="QKLU01000003">
    <property type="protein sequence ID" value="PYF74777.1"/>
    <property type="molecule type" value="Genomic_DNA"/>
</dbReference>
<feature type="domain" description="GH26" evidence="6">
    <location>
        <begin position="20"/>
        <end position="311"/>
    </location>
</feature>
<evidence type="ECO:0000256" key="3">
    <source>
        <dbReference type="ARBA" id="ARBA00023295"/>
    </source>
</evidence>
<comment type="caution">
    <text evidence="7">The sequence shown here is derived from an EMBL/GenBank/DDBJ whole genome shotgun (WGS) entry which is preliminary data.</text>
</comment>
<reference evidence="7 8" key="1">
    <citation type="submission" date="2018-06" db="EMBL/GenBank/DDBJ databases">
        <title>Genomic Encyclopedia of Archaeal and Bacterial Type Strains, Phase II (KMG-II): from individual species to whole genera.</title>
        <authorList>
            <person name="Goeker M."/>
        </authorList>
    </citation>
    <scope>NUCLEOTIDE SEQUENCE [LARGE SCALE GENOMIC DNA]</scope>
    <source>
        <strain evidence="7 8">DSM 27372</strain>
    </source>
</reference>
<dbReference type="AlphaFoldDB" id="A0A318UHH3"/>
<protein>
    <submittedName>
        <fullName evidence="7">Glycosyl hydrolase family 26</fullName>
    </submittedName>
</protein>
<keyword evidence="8" id="KW-1185">Reference proteome</keyword>
<feature type="signal peptide" evidence="5">
    <location>
        <begin position="1"/>
        <end position="22"/>
    </location>
</feature>